<dbReference type="RefSeq" id="XP_066718686.1">
    <property type="nucleotide sequence ID" value="XM_066856519.1"/>
</dbReference>
<proteinExistence type="predicted"/>
<reference evidence="2 3" key="1">
    <citation type="submission" date="2023-01" db="EMBL/GenBank/DDBJ databases">
        <title>Analysis of 21 Apiospora genomes using comparative genomics revels a genus with tremendous synthesis potential of carbohydrate active enzymes and secondary metabolites.</title>
        <authorList>
            <person name="Sorensen T."/>
        </authorList>
    </citation>
    <scope>NUCLEOTIDE SEQUENCE [LARGE SCALE GENOMIC DNA]</scope>
    <source>
        <strain evidence="2 3">CBS 135458</strain>
    </source>
</reference>
<feature type="region of interest" description="Disordered" evidence="1">
    <location>
        <begin position="1"/>
        <end position="154"/>
    </location>
</feature>
<feature type="compositionally biased region" description="Basic and acidic residues" evidence="1">
    <location>
        <begin position="130"/>
        <end position="154"/>
    </location>
</feature>
<evidence type="ECO:0000313" key="3">
    <source>
        <dbReference type="Proteomes" id="UP001480595"/>
    </source>
</evidence>
<dbReference type="EMBL" id="JAQQWL010000005">
    <property type="protein sequence ID" value="KAK8074211.1"/>
    <property type="molecule type" value="Genomic_DNA"/>
</dbReference>
<feature type="compositionally biased region" description="Basic and acidic residues" evidence="1">
    <location>
        <begin position="81"/>
        <end position="91"/>
    </location>
</feature>
<sequence>MSATRNTESPGVLVGNDAKPEFHAEQLPAGSAPSEATVQPRPAEGEELHKSAGGADAASTLTGATSADVHTGYGKPMQGQENHEIRHDGQHTRKRVGAGLEGVGASVGDDSVRAKGADLPEGIVKGSRGKHTEDYPGAEERVPESAETVASERR</sequence>
<dbReference type="Proteomes" id="UP001480595">
    <property type="component" value="Unassembled WGS sequence"/>
</dbReference>
<evidence type="ECO:0000256" key="1">
    <source>
        <dbReference type="SAM" id="MobiDB-lite"/>
    </source>
</evidence>
<dbReference type="GeneID" id="92089582"/>
<gene>
    <name evidence="2" type="ORF">PG994_005110</name>
</gene>
<keyword evidence="3" id="KW-1185">Reference proteome</keyword>
<name>A0ABR1VV66_9PEZI</name>
<accession>A0ABR1VV66</accession>
<evidence type="ECO:0000313" key="2">
    <source>
        <dbReference type="EMBL" id="KAK8074211.1"/>
    </source>
</evidence>
<organism evidence="2 3">
    <name type="scientific">Apiospora phragmitis</name>
    <dbReference type="NCBI Taxonomy" id="2905665"/>
    <lineage>
        <taxon>Eukaryota</taxon>
        <taxon>Fungi</taxon>
        <taxon>Dikarya</taxon>
        <taxon>Ascomycota</taxon>
        <taxon>Pezizomycotina</taxon>
        <taxon>Sordariomycetes</taxon>
        <taxon>Xylariomycetidae</taxon>
        <taxon>Amphisphaeriales</taxon>
        <taxon>Apiosporaceae</taxon>
        <taxon>Apiospora</taxon>
    </lineage>
</organism>
<protein>
    <submittedName>
        <fullName evidence="2">Uncharacterized protein</fullName>
    </submittedName>
</protein>
<comment type="caution">
    <text evidence="2">The sequence shown here is derived from an EMBL/GenBank/DDBJ whole genome shotgun (WGS) entry which is preliminary data.</text>
</comment>